<name>A0A2M9ZR00_9LEPT</name>
<feature type="transmembrane region" description="Helical" evidence="11">
    <location>
        <begin position="362"/>
        <end position="381"/>
    </location>
</feature>
<evidence type="ECO:0000256" key="10">
    <source>
        <dbReference type="ARBA" id="ARBA00023136"/>
    </source>
</evidence>
<evidence type="ECO:0000256" key="4">
    <source>
        <dbReference type="ARBA" id="ARBA00022449"/>
    </source>
</evidence>
<proteinExistence type="inferred from homology"/>
<keyword evidence="15" id="KW-1185">Reference proteome</keyword>
<feature type="transmembrane region" description="Helical" evidence="11">
    <location>
        <begin position="87"/>
        <end position="111"/>
    </location>
</feature>
<protein>
    <submittedName>
        <fullName evidence="14">Potassium transporter Kef</fullName>
    </submittedName>
</protein>
<dbReference type="OrthoDB" id="9793589at2"/>
<evidence type="ECO:0000313" key="16">
    <source>
        <dbReference type="Proteomes" id="UP000231990"/>
    </source>
</evidence>
<accession>A0A2M9ZR00</accession>
<evidence type="ECO:0000256" key="2">
    <source>
        <dbReference type="ARBA" id="ARBA00005551"/>
    </source>
</evidence>
<feature type="transmembrane region" description="Helical" evidence="11">
    <location>
        <begin position="219"/>
        <end position="237"/>
    </location>
</feature>
<feature type="transmembrane region" description="Helical" evidence="11">
    <location>
        <begin position="149"/>
        <end position="169"/>
    </location>
</feature>
<dbReference type="PANTHER" id="PTHR46157:SF4">
    <property type="entry name" value="K(+) EFFLUX ANTIPORTER 3, CHLOROPLASTIC"/>
    <property type="match status" value="1"/>
</dbReference>
<evidence type="ECO:0000259" key="12">
    <source>
        <dbReference type="PROSITE" id="PS51201"/>
    </source>
</evidence>
<dbReference type="NCBIfam" id="TIGR00932">
    <property type="entry name" value="2a37"/>
    <property type="match status" value="1"/>
</dbReference>
<dbReference type="Gene3D" id="3.40.50.720">
    <property type="entry name" value="NAD(P)-binding Rossmann-like Domain"/>
    <property type="match status" value="1"/>
</dbReference>
<dbReference type="EMBL" id="NPDY01000001">
    <property type="protein sequence ID" value="PJZ70978.1"/>
    <property type="molecule type" value="Genomic_DNA"/>
</dbReference>
<dbReference type="GO" id="GO:1902600">
    <property type="term" value="P:proton transmembrane transport"/>
    <property type="evidence" value="ECO:0007669"/>
    <property type="project" value="InterPro"/>
</dbReference>
<dbReference type="Proteomes" id="UP000231990">
    <property type="component" value="Unassembled WGS sequence"/>
</dbReference>
<feature type="transmembrane region" description="Helical" evidence="11">
    <location>
        <begin position="300"/>
        <end position="318"/>
    </location>
</feature>
<keyword evidence="4" id="KW-0050">Antiport</keyword>
<evidence type="ECO:0000256" key="11">
    <source>
        <dbReference type="SAM" id="Phobius"/>
    </source>
</evidence>
<keyword evidence="8 11" id="KW-1133">Transmembrane helix</keyword>
<evidence type="ECO:0000313" key="15">
    <source>
        <dbReference type="Proteomes" id="UP000231962"/>
    </source>
</evidence>
<feature type="transmembrane region" description="Helical" evidence="11">
    <location>
        <begin position="32"/>
        <end position="50"/>
    </location>
</feature>
<feature type="domain" description="RCK N-terminal" evidence="12">
    <location>
        <begin position="404"/>
        <end position="520"/>
    </location>
</feature>
<evidence type="ECO:0000313" key="14">
    <source>
        <dbReference type="EMBL" id="PJZ74510.1"/>
    </source>
</evidence>
<evidence type="ECO:0000256" key="7">
    <source>
        <dbReference type="ARBA" id="ARBA00022958"/>
    </source>
</evidence>
<evidence type="ECO:0000256" key="5">
    <source>
        <dbReference type="ARBA" id="ARBA00022538"/>
    </source>
</evidence>
<dbReference type="PANTHER" id="PTHR46157">
    <property type="entry name" value="K(+) EFFLUX ANTIPORTER 3, CHLOROPLASTIC"/>
    <property type="match status" value="1"/>
</dbReference>
<organism evidence="14 16">
    <name type="scientific">Leptospira perolatii</name>
    <dbReference type="NCBI Taxonomy" id="2023191"/>
    <lineage>
        <taxon>Bacteria</taxon>
        <taxon>Pseudomonadati</taxon>
        <taxon>Spirochaetota</taxon>
        <taxon>Spirochaetia</taxon>
        <taxon>Leptospirales</taxon>
        <taxon>Leptospiraceae</taxon>
        <taxon>Leptospira</taxon>
    </lineage>
</organism>
<keyword evidence="10 11" id="KW-0472">Membrane</keyword>
<dbReference type="GO" id="GO:0005886">
    <property type="term" value="C:plasma membrane"/>
    <property type="evidence" value="ECO:0007669"/>
    <property type="project" value="TreeGrafter"/>
</dbReference>
<dbReference type="InterPro" id="IPR003148">
    <property type="entry name" value="RCK_N"/>
</dbReference>
<evidence type="ECO:0000256" key="9">
    <source>
        <dbReference type="ARBA" id="ARBA00023065"/>
    </source>
</evidence>
<keyword evidence="7" id="KW-0630">Potassium</keyword>
<dbReference type="GO" id="GO:0006813">
    <property type="term" value="P:potassium ion transport"/>
    <property type="evidence" value="ECO:0007669"/>
    <property type="project" value="UniProtKB-KW"/>
</dbReference>
<dbReference type="RefSeq" id="WP_100711921.1">
    <property type="nucleotide sequence ID" value="NZ_NPDY01000001.1"/>
</dbReference>
<dbReference type="GO" id="GO:0012505">
    <property type="term" value="C:endomembrane system"/>
    <property type="evidence" value="ECO:0007669"/>
    <property type="project" value="UniProtKB-SubCell"/>
</dbReference>
<dbReference type="Pfam" id="PF00999">
    <property type="entry name" value="Na_H_Exchanger"/>
    <property type="match status" value="1"/>
</dbReference>
<feature type="transmembrane region" description="Helical" evidence="11">
    <location>
        <begin position="339"/>
        <end position="356"/>
    </location>
</feature>
<evidence type="ECO:0000256" key="1">
    <source>
        <dbReference type="ARBA" id="ARBA00004127"/>
    </source>
</evidence>
<dbReference type="PROSITE" id="PS51201">
    <property type="entry name" value="RCK_N"/>
    <property type="match status" value="1"/>
</dbReference>
<keyword evidence="3" id="KW-0813">Transport</keyword>
<reference evidence="15 16" key="1">
    <citation type="submission" date="2017-07" db="EMBL/GenBank/DDBJ databases">
        <title>Leptospira spp. isolated from tropical soils.</title>
        <authorList>
            <person name="Thibeaux R."/>
            <person name="Iraola G."/>
            <person name="Ferres I."/>
            <person name="Bierque E."/>
            <person name="Girault D."/>
            <person name="Soupe-Gilbert M.-E."/>
            <person name="Picardeau M."/>
            <person name="Goarant C."/>
        </authorList>
    </citation>
    <scope>NUCLEOTIDE SEQUENCE [LARGE SCALE GENOMIC DNA]</scope>
    <source>
        <strain evidence="14 16">FH1-B-B1</strain>
        <strain evidence="13 15">FH1-B-C1</strain>
    </source>
</reference>
<feature type="transmembrane region" description="Helical" evidence="11">
    <location>
        <begin position="56"/>
        <end position="75"/>
    </location>
</feature>
<comment type="similarity">
    <text evidence="2">Belongs to the monovalent cation:proton antiporter 2 (CPA2) transporter (TC 2.A.37) family.</text>
</comment>
<dbReference type="Proteomes" id="UP000231962">
    <property type="component" value="Unassembled WGS sequence"/>
</dbReference>
<feature type="transmembrane region" description="Helical" evidence="11">
    <location>
        <begin position="6"/>
        <end position="25"/>
    </location>
</feature>
<dbReference type="InterPro" id="IPR004771">
    <property type="entry name" value="K/H_exchanger"/>
</dbReference>
<dbReference type="InterPro" id="IPR036291">
    <property type="entry name" value="NAD(P)-bd_dom_sf"/>
</dbReference>
<evidence type="ECO:0000256" key="8">
    <source>
        <dbReference type="ARBA" id="ARBA00022989"/>
    </source>
</evidence>
<evidence type="ECO:0000256" key="3">
    <source>
        <dbReference type="ARBA" id="ARBA00022448"/>
    </source>
</evidence>
<sequence length="601" mass="65958">MQEQNLISTAIILLGTAVLCVPIFKKLGIGSIIGYVIGGVLIGPFGFRFIASVDQILHFAEFGVVLLLFLIGLELRPQTLWVLRKPVFGLGSAQVGMTGALFAFLLVAVFHLSWVQALILGISLSLSSTAFALQSLAEKNQLNTSYGRSAFAILLFQDLAVIPIMAVLPLAAYTPETSGHHPGFDLEKLSIAIVAILFVILGGRYLTRPLFRIIASSKNHEIFVALSLLIVIGIALLMEKVGLSMALGSFLGGVLLADSEYRHELEANLEPFKGLLLGLFFLGVGMSMDLELVIRNPLLVFALAVSLIVLKGIILFTLGRFAKLGNESSVNLSIHISQGGEFAFVILGVTVSLHILEQNIANFAIVVVTSSMVLTPFVAILKEKLIDPYLSNGESMAPDKIEERNRVIIAGFGRFGQIIARMLFVHKIGFTALEHNAEQVNIARKFGYKIYYGDASRLDLLISAGAEQADFFVLAIQDMELSLKVADLVRKNFPHLKILARARNREHYFNLLDLGIETIRRDTFASALELAGETLVELGFIPSIVQRITAKFRKHDEETLAGQYKVRHNEKEFIAFSKNAIRQLEAAFTADNADDFEKEAT</sequence>
<feature type="transmembrane region" description="Helical" evidence="11">
    <location>
        <begin position="274"/>
        <end position="294"/>
    </location>
</feature>
<evidence type="ECO:0000256" key="6">
    <source>
        <dbReference type="ARBA" id="ARBA00022692"/>
    </source>
</evidence>
<keyword evidence="9" id="KW-0406">Ion transport</keyword>
<feature type="transmembrane region" description="Helical" evidence="11">
    <location>
        <begin position="189"/>
        <end position="207"/>
    </location>
</feature>
<dbReference type="Gene3D" id="1.20.1530.20">
    <property type="match status" value="1"/>
</dbReference>
<dbReference type="GO" id="GO:0008324">
    <property type="term" value="F:monoatomic cation transmembrane transporter activity"/>
    <property type="evidence" value="ECO:0007669"/>
    <property type="project" value="InterPro"/>
</dbReference>
<comment type="subcellular location">
    <subcellularLocation>
        <location evidence="1">Endomembrane system</location>
        <topology evidence="1">Multi-pass membrane protein</topology>
    </subcellularLocation>
</comment>
<keyword evidence="5" id="KW-0633">Potassium transport</keyword>
<dbReference type="EMBL" id="NPDZ01000001">
    <property type="protein sequence ID" value="PJZ74510.1"/>
    <property type="molecule type" value="Genomic_DNA"/>
</dbReference>
<evidence type="ECO:0000313" key="13">
    <source>
        <dbReference type="EMBL" id="PJZ70978.1"/>
    </source>
</evidence>
<dbReference type="InterPro" id="IPR006153">
    <property type="entry name" value="Cation/H_exchanger_TM"/>
</dbReference>
<comment type="caution">
    <text evidence="14">The sequence shown here is derived from an EMBL/GenBank/DDBJ whole genome shotgun (WGS) entry which is preliminary data.</text>
</comment>
<gene>
    <name evidence="13" type="ORF">CH360_00095</name>
    <name evidence="14" type="ORF">CH373_00095</name>
</gene>
<keyword evidence="6 11" id="KW-0812">Transmembrane</keyword>
<dbReference type="AlphaFoldDB" id="A0A2M9ZR00"/>
<dbReference type="Pfam" id="PF02254">
    <property type="entry name" value="TrkA_N"/>
    <property type="match status" value="1"/>
</dbReference>
<dbReference type="GO" id="GO:0015297">
    <property type="term" value="F:antiporter activity"/>
    <property type="evidence" value="ECO:0007669"/>
    <property type="project" value="UniProtKB-KW"/>
</dbReference>
<feature type="transmembrane region" description="Helical" evidence="11">
    <location>
        <begin position="117"/>
        <end position="137"/>
    </location>
</feature>
<dbReference type="InterPro" id="IPR038770">
    <property type="entry name" value="Na+/solute_symporter_sf"/>
</dbReference>
<dbReference type="FunFam" id="3.40.50.720:FF:000036">
    <property type="entry name" value="Glutathione-regulated potassium-efflux system protein KefB"/>
    <property type="match status" value="1"/>
</dbReference>
<dbReference type="SUPFAM" id="SSF51735">
    <property type="entry name" value="NAD(P)-binding Rossmann-fold domains"/>
    <property type="match status" value="1"/>
</dbReference>